<evidence type="ECO:0008006" key="3">
    <source>
        <dbReference type="Google" id="ProtNLM"/>
    </source>
</evidence>
<dbReference type="RefSeq" id="XP_067067479.1">
    <property type="nucleotide sequence ID" value="XM_067213289.1"/>
</dbReference>
<reference evidence="1 2" key="1">
    <citation type="submission" date="2016-10" db="EMBL/GenBank/DDBJ databases">
        <title>Reductive evolution of mitochondrial metabolism and differential evolution of invasion-related proteins in Cryptosporidium.</title>
        <authorList>
            <person name="Liu S."/>
            <person name="Roellig D.M."/>
            <person name="Guo Y."/>
            <person name="Li N."/>
            <person name="Frace M.A."/>
            <person name="Tang K."/>
            <person name="Zhang L."/>
            <person name="Feng Y."/>
            <person name="Xiao L."/>
        </authorList>
    </citation>
    <scope>NUCLEOTIDE SEQUENCE [LARGE SCALE GENOMIC DNA]</scope>
    <source>
        <strain evidence="1">30847</strain>
    </source>
</reference>
<name>A0A1J4MN20_9CRYT</name>
<accession>A0A1J4MN20</accession>
<dbReference type="VEuPathDB" id="CryptoDB:cand_030630"/>
<dbReference type="PANTHER" id="PTHR15615">
    <property type="match status" value="1"/>
</dbReference>
<dbReference type="PANTHER" id="PTHR15615:SF108">
    <property type="entry name" value="PROTEIN CNPPD1"/>
    <property type="match status" value="1"/>
</dbReference>
<proteinExistence type="predicted"/>
<organism evidence="1 2">
    <name type="scientific">Cryptosporidium andersoni</name>
    <dbReference type="NCBI Taxonomy" id="117008"/>
    <lineage>
        <taxon>Eukaryota</taxon>
        <taxon>Sar</taxon>
        <taxon>Alveolata</taxon>
        <taxon>Apicomplexa</taxon>
        <taxon>Conoidasida</taxon>
        <taxon>Coccidia</taxon>
        <taxon>Eucoccidiorida</taxon>
        <taxon>Eimeriorina</taxon>
        <taxon>Cryptosporidiidae</taxon>
        <taxon>Cryptosporidium</taxon>
    </lineage>
</organism>
<dbReference type="GO" id="GO:0019901">
    <property type="term" value="F:protein kinase binding"/>
    <property type="evidence" value="ECO:0007669"/>
    <property type="project" value="InterPro"/>
</dbReference>
<dbReference type="Proteomes" id="UP000186804">
    <property type="component" value="Unassembled WGS sequence"/>
</dbReference>
<dbReference type="OrthoDB" id="337735at2759"/>
<dbReference type="GeneID" id="92367247"/>
<sequence>MGLLSRIASGLYFGGNYIDTIRYKERKCIGSKIIGSSTKLLENQSSHCASGNTVLRKLWPRNSSEISTRIDSNEESHSLKSHETNSSTTFLIPKSNLNETQDYLKLGRDRNNIRIKEDENNNTNIIIDTENYSNIVISFNYKSYPISLNHISNWMNAVFSKSESIDINKVSSEKKITPFHSLVVPKVSIGEYYTSRLMKFIGSTPVDFCVTLILLKRTLENSSGTLQITTLTAHRLILAASIVTHKLMYDVQYGLKFWAYIGGVPQWEMVMLEYHILRILNWNLNINYDEFYTIYSYVISGRKNDINNILINEIIPFNRSKKKSNNHDHHYVYTSKCTKIQLSVTKPMSNRNTLMQSSK</sequence>
<evidence type="ECO:0000313" key="2">
    <source>
        <dbReference type="Proteomes" id="UP000186804"/>
    </source>
</evidence>
<gene>
    <name evidence="1" type="ORF">cand_030630</name>
</gene>
<dbReference type="AlphaFoldDB" id="A0A1J4MN20"/>
<dbReference type="Gene3D" id="1.10.472.10">
    <property type="entry name" value="Cyclin-like"/>
    <property type="match status" value="1"/>
</dbReference>
<protein>
    <recommendedName>
        <fullName evidence="3">Cyclin</fullName>
    </recommendedName>
</protein>
<comment type="caution">
    <text evidence="1">The sequence shown here is derived from an EMBL/GenBank/DDBJ whole genome shotgun (WGS) entry which is preliminary data.</text>
</comment>
<dbReference type="Pfam" id="PF08613">
    <property type="entry name" value="Cyclin"/>
    <property type="match status" value="1"/>
</dbReference>
<keyword evidence="2" id="KW-1185">Reference proteome</keyword>
<dbReference type="EMBL" id="LRBS01000086">
    <property type="protein sequence ID" value="OII75633.1"/>
    <property type="molecule type" value="Genomic_DNA"/>
</dbReference>
<dbReference type="InterPro" id="IPR013922">
    <property type="entry name" value="Cyclin_PHO80-like"/>
</dbReference>
<evidence type="ECO:0000313" key="1">
    <source>
        <dbReference type="EMBL" id="OII75633.1"/>
    </source>
</evidence>